<dbReference type="Gene3D" id="3.50.80.10">
    <property type="entry name" value="D-tyrosyl-tRNA(Tyr) deacylase"/>
    <property type="match status" value="1"/>
</dbReference>
<dbReference type="InterPro" id="IPR023509">
    <property type="entry name" value="DTD-like_sf"/>
</dbReference>
<evidence type="ECO:0000256" key="6">
    <source>
        <dbReference type="ARBA" id="ARBA00047676"/>
    </source>
</evidence>
<evidence type="ECO:0000313" key="9">
    <source>
        <dbReference type="Proteomes" id="UP001164746"/>
    </source>
</evidence>
<evidence type="ECO:0000256" key="5">
    <source>
        <dbReference type="ARBA" id="ARBA00022801"/>
    </source>
</evidence>
<dbReference type="SUPFAM" id="SSF69500">
    <property type="entry name" value="DTD-like"/>
    <property type="match status" value="1"/>
</dbReference>
<keyword evidence="4" id="KW-0963">Cytoplasm</keyword>
<sequence length="114" mass="12611">MSVKSVLEVRLSTPIDGGRRVSILDLPGDVLIIPQATLGGSLKGKLMKTHDNLQPDEGFRLYTNFVEKCEKTVASINVKKGQNAIVRYGTYGNRTELLSTESPINGPYTHYIEF</sequence>
<dbReference type="PANTHER" id="PTHR10472:SF1">
    <property type="entry name" value="D-AMINOACYL-TRNA DEACYLASE 2"/>
    <property type="match status" value="1"/>
</dbReference>
<comment type="subunit">
    <text evidence="2">Homodimer.</text>
</comment>
<evidence type="ECO:0000256" key="2">
    <source>
        <dbReference type="ARBA" id="ARBA00011738"/>
    </source>
</evidence>
<protein>
    <recommendedName>
        <fullName evidence="3">D-aminoacyl-tRNA deacylase</fullName>
        <ecNumber evidence="3">3.1.1.96</ecNumber>
    </recommendedName>
</protein>
<name>A0ABY7FC91_MYAAR</name>
<dbReference type="Proteomes" id="UP001164746">
    <property type="component" value="Chromosome 11"/>
</dbReference>
<accession>A0ABY7FC91</accession>
<evidence type="ECO:0000256" key="1">
    <source>
        <dbReference type="ARBA" id="ARBA00004496"/>
    </source>
</evidence>
<dbReference type="Pfam" id="PF02580">
    <property type="entry name" value="Tyr_Deacylase"/>
    <property type="match status" value="1"/>
</dbReference>
<comment type="catalytic activity">
    <reaction evidence="6">
        <text>glycyl-tRNA(Ala) + H2O = tRNA(Ala) + glycine + H(+)</text>
        <dbReference type="Rhea" id="RHEA:53744"/>
        <dbReference type="Rhea" id="RHEA-COMP:9657"/>
        <dbReference type="Rhea" id="RHEA-COMP:13640"/>
        <dbReference type="ChEBI" id="CHEBI:15377"/>
        <dbReference type="ChEBI" id="CHEBI:15378"/>
        <dbReference type="ChEBI" id="CHEBI:57305"/>
        <dbReference type="ChEBI" id="CHEBI:78442"/>
        <dbReference type="ChEBI" id="CHEBI:78522"/>
        <dbReference type="EC" id="3.1.1.96"/>
    </reaction>
</comment>
<proteinExistence type="predicted"/>
<evidence type="ECO:0000313" key="8">
    <source>
        <dbReference type="EMBL" id="WAR19762.1"/>
    </source>
</evidence>
<evidence type="ECO:0000256" key="3">
    <source>
        <dbReference type="ARBA" id="ARBA00013056"/>
    </source>
</evidence>
<dbReference type="InterPro" id="IPR003732">
    <property type="entry name" value="Daa-tRNA_deacyls_DTD"/>
</dbReference>
<evidence type="ECO:0000256" key="4">
    <source>
        <dbReference type="ARBA" id="ARBA00022490"/>
    </source>
</evidence>
<gene>
    <name evidence="8" type="ORF">MAR_001600</name>
</gene>
<organism evidence="8 9">
    <name type="scientific">Mya arenaria</name>
    <name type="common">Soft-shell clam</name>
    <dbReference type="NCBI Taxonomy" id="6604"/>
    <lineage>
        <taxon>Eukaryota</taxon>
        <taxon>Metazoa</taxon>
        <taxon>Spiralia</taxon>
        <taxon>Lophotrochozoa</taxon>
        <taxon>Mollusca</taxon>
        <taxon>Bivalvia</taxon>
        <taxon>Autobranchia</taxon>
        <taxon>Heteroconchia</taxon>
        <taxon>Euheterodonta</taxon>
        <taxon>Imparidentia</taxon>
        <taxon>Neoheterodontei</taxon>
        <taxon>Myida</taxon>
        <taxon>Myoidea</taxon>
        <taxon>Myidae</taxon>
        <taxon>Mya</taxon>
    </lineage>
</organism>
<evidence type="ECO:0000256" key="7">
    <source>
        <dbReference type="ARBA" id="ARBA00048018"/>
    </source>
</evidence>
<keyword evidence="9" id="KW-1185">Reference proteome</keyword>
<comment type="catalytic activity">
    <reaction evidence="7">
        <text>a D-aminoacyl-tRNA + H2O = a tRNA + a D-alpha-amino acid + H(+)</text>
        <dbReference type="Rhea" id="RHEA:13953"/>
        <dbReference type="Rhea" id="RHEA-COMP:10123"/>
        <dbReference type="Rhea" id="RHEA-COMP:10124"/>
        <dbReference type="ChEBI" id="CHEBI:15377"/>
        <dbReference type="ChEBI" id="CHEBI:15378"/>
        <dbReference type="ChEBI" id="CHEBI:59871"/>
        <dbReference type="ChEBI" id="CHEBI:78442"/>
        <dbReference type="ChEBI" id="CHEBI:79333"/>
        <dbReference type="EC" id="3.1.1.96"/>
    </reaction>
</comment>
<dbReference type="PANTHER" id="PTHR10472">
    <property type="entry name" value="D-TYROSYL-TRNA TYR DEACYLASE"/>
    <property type="match status" value="1"/>
</dbReference>
<dbReference type="EC" id="3.1.1.96" evidence="3"/>
<dbReference type="EMBL" id="CP111022">
    <property type="protein sequence ID" value="WAR19762.1"/>
    <property type="molecule type" value="Genomic_DNA"/>
</dbReference>
<comment type="subcellular location">
    <subcellularLocation>
        <location evidence="1">Cytoplasm</location>
    </subcellularLocation>
</comment>
<reference evidence="8" key="1">
    <citation type="submission" date="2022-11" db="EMBL/GenBank/DDBJ databases">
        <title>Centuries of genome instability and evolution in soft-shell clam transmissible cancer (bioRxiv).</title>
        <authorList>
            <person name="Hart S.F.M."/>
            <person name="Yonemitsu M.A."/>
            <person name="Giersch R.M."/>
            <person name="Beal B.F."/>
            <person name="Arriagada G."/>
            <person name="Davis B.W."/>
            <person name="Ostrander E.A."/>
            <person name="Goff S.P."/>
            <person name="Metzger M.J."/>
        </authorList>
    </citation>
    <scope>NUCLEOTIDE SEQUENCE</scope>
    <source>
        <strain evidence="8">MELC-2E11</strain>
        <tissue evidence="8">Siphon/mantle</tissue>
    </source>
</reference>
<keyword evidence="5" id="KW-0378">Hydrolase</keyword>